<reference evidence="1" key="1">
    <citation type="submission" date="2020-08" db="EMBL/GenBank/DDBJ databases">
        <title>Plant Genome Project.</title>
        <authorList>
            <person name="Zhang R.-G."/>
        </authorList>
    </citation>
    <scope>NUCLEOTIDE SEQUENCE</scope>
    <source>
        <strain evidence="1">WSP0</strain>
        <tissue evidence="1">Leaf</tissue>
    </source>
</reference>
<dbReference type="AlphaFoldDB" id="A0AAV6INR2"/>
<sequence length="90" mass="10258">MSARESQVNPSLINKSQFLQPCISFNNANFFVIPSIIARTNISRYQHQHARGIKAIAFDEDDDEYDVLSIEGSDIERQNAHYNKNEILGC</sequence>
<keyword evidence="2" id="KW-1185">Reference proteome</keyword>
<accession>A0AAV6INR2</accession>
<dbReference type="Proteomes" id="UP000823749">
    <property type="component" value="Chromosome 10"/>
</dbReference>
<evidence type="ECO:0000313" key="1">
    <source>
        <dbReference type="EMBL" id="KAG5528244.1"/>
    </source>
</evidence>
<protein>
    <submittedName>
        <fullName evidence="1">Uncharacterized protein</fullName>
    </submittedName>
</protein>
<evidence type="ECO:0000313" key="2">
    <source>
        <dbReference type="Proteomes" id="UP000823749"/>
    </source>
</evidence>
<dbReference type="EMBL" id="JACTNZ010000010">
    <property type="protein sequence ID" value="KAG5528244.1"/>
    <property type="molecule type" value="Genomic_DNA"/>
</dbReference>
<proteinExistence type="predicted"/>
<gene>
    <name evidence="1" type="ORF">RHGRI_028989</name>
</gene>
<name>A0AAV6INR2_9ERIC</name>
<comment type="caution">
    <text evidence="1">The sequence shown here is derived from an EMBL/GenBank/DDBJ whole genome shotgun (WGS) entry which is preliminary data.</text>
</comment>
<organism evidence="1 2">
    <name type="scientific">Rhododendron griersonianum</name>
    <dbReference type="NCBI Taxonomy" id="479676"/>
    <lineage>
        <taxon>Eukaryota</taxon>
        <taxon>Viridiplantae</taxon>
        <taxon>Streptophyta</taxon>
        <taxon>Embryophyta</taxon>
        <taxon>Tracheophyta</taxon>
        <taxon>Spermatophyta</taxon>
        <taxon>Magnoliopsida</taxon>
        <taxon>eudicotyledons</taxon>
        <taxon>Gunneridae</taxon>
        <taxon>Pentapetalae</taxon>
        <taxon>asterids</taxon>
        <taxon>Ericales</taxon>
        <taxon>Ericaceae</taxon>
        <taxon>Ericoideae</taxon>
        <taxon>Rhodoreae</taxon>
        <taxon>Rhododendron</taxon>
    </lineage>
</organism>